<dbReference type="PANTHER" id="PTHR23093">
    <property type="entry name" value="SIMILAR TO CHROMOSOME 3 OPEN READING FRAME 20"/>
    <property type="match status" value="1"/>
</dbReference>
<evidence type="ECO:0000259" key="2">
    <source>
        <dbReference type="Pfam" id="PF14977"/>
    </source>
</evidence>
<dbReference type="InterPro" id="IPR029281">
    <property type="entry name" value="FAM194_C"/>
</dbReference>
<sequence length="490" mass="56396">MAVKKSLSKEQSKKMKADDGEAILGKILEYEKTDEEMIEKKKKAQEMKREASRLKEIEMEQQSRSLANIPSRVYNLSAKHTKIMSPTSSTSSTSSVVEGKACASPGRKLKIPKVMIKGERIVPYDAEYMEHLRKEKPKILKIQHITDLPRQDEVEKEPEQPGNYDASADGILKYRLSNRHFIDKGWTILPTKKVMRRMNIYRMIPSQPQRDWFRLHRNRQLFYDTGEMLASVGSDGRGLWFYRSGPVALEYYDARESHVGQRYVIYSSGQEVDHGWVKPRTILALFDVQGNGVVYDHHGNVRLKYNQSEGVLVDPTLGPPTKWKWHTLNDPPVLEHVFLNPQLKIRDNIIEEMGKTERPLDSNPVARKLHAEVLAIELENFVREKSSKLTQKFKKLEIRMKAIKLNEHFSLKILDQTAIYLIFRDGTTSLKLNLGMVLISDEIVDTDTAELTDVQTPYDRLPAKSPSVEDIQLFLKTVHIRNQTLCATRA</sequence>
<protein>
    <submittedName>
        <fullName evidence="3">SFRICE_013193</fullName>
    </submittedName>
</protein>
<dbReference type="AlphaFoldDB" id="A0A2H1W9X2"/>
<keyword evidence="1" id="KW-0175">Coiled coil</keyword>
<feature type="coiled-coil region" evidence="1">
    <location>
        <begin position="30"/>
        <end position="64"/>
    </location>
</feature>
<proteinExistence type="predicted"/>
<dbReference type="Pfam" id="PF14977">
    <property type="entry name" value="FAM194"/>
    <property type="match status" value="1"/>
</dbReference>
<organism evidence="3">
    <name type="scientific">Spodoptera frugiperda</name>
    <name type="common">Fall armyworm</name>
    <dbReference type="NCBI Taxonomy" id="7108"/>
    <lineage>
        <taxon>Eukaryota</taxon>
        <taxon>Metazoa</taxon>
        <taxon>Ecdysozoa</taxon>
        <taxon>Arthropoda</taxon>
        <taxon>Hexapoda</taxon>
        <taxon>Insecta</taxon>
        <taxon>Pterygota</taxon>
        <taxon>Neoptera</taxon>
        <taxon>Endopterygota</taxon>
        <taxon>Lepidoptera</taxon>
        <taxon>Glossata</taxon>
        <taxon>Ditrysia</taxon>
        <taxon>Noctuoidea</taxon>
        <taxon>Noctuidae</taxon>
        <taxon>Amphipyrinae</taxon>
        <taxon>Spodoptera</taxon>
    </lineage>
</organism>
<gene>
    <name evidence="3" type="ORF">SFRICE_013193</name>
</gene>
<dbReference type="EMBL" id="ODYU01007260">
    <property type="protein sequence ID" value="SOQ49881.1"/>
    <property type="molecule type" value="Genomic_DNA"/>
</dbReference>
<reference evidence="3" key="1">
    <citation type="submission" date="2016-07" db="EMBL/GenBank/DDBJ databases">
        <authorList>
            <person name="Bretaudeau A."/>
        </authorList>
    </citation>
    <scope>NUCLEOTIDE SEQUENCE</scope>
    <source>
        <strain evidence="3">Rice</strain>
        <tissue evidence="3">Whole body</tissue>
    </source>
</reference>
<name>A0A2H1W9X2_SPOFR</name>
<evidence type="ECO:0000313" key="3">
    <source>
        <dbReference type="EMBL" id="SOQ49881.1"/>
    </source>
</evidence>
<dbReference type="PANTHER" id="PTHR23093:SF18">
    <property type="entry name" value="GLUTAMATE RICH 6"/>
    <property type="match status" value="1"/>
</dbReference>
<accession>A0A2H1W9X2</accession>
<feature type="domain" description="FAM194 C-terminal" evidence="2">
    <location>
        <begin position="219"/>
        <end position="346"/>
    </location>
</feature>
<evidence type="ECO:0000256" key="1">
    <source>
        <dbReference type="SAM" id="Coils"/>
    </source>
</evidence>